<feature type="binding site" evidence="9">
    <location>
        <position position="43"/>
    </location>
    <ligand>
        <name>ATP</name>
        <dbReference type="ChEBI" id="CHEBI:30616"/>
    </ligand>
</feature>
<accession>A0A4V1G5E4</accession>
<evidence type="ECO:0000256" key="1">
    <source>
        <dbReference type="ARBA" id="ARBA00012513"/>
    </source>
</evidence>
<dbReference type="RefSeq" id="WP_138157903.1">
    <property type="nucleotide sequence ID" value="NZ_CP039381.1"/>
</dbReference>
<dbReference type="InterPro" id="IPR011009">
    <property type="entry name" value="Kinase-like_dom_sf"/>
</dbReference>
<dbReference type="GO" id="GO:0005524">
    <property type="term" value="F:ATP binding"/>
    <property type="evidence" value="ECO:0007669"/>
    <property type="project" value="UniProtKB-UniRule"/>
</dbReference>
<dbReference type="PROSITE" id="PS00107">
    <property type="entry name" value="PROTEIN_KINASE_ATP"/>
    <property type="match status" value="1"/>
</dbReference>
<dbReference type="GO" id="GO:0004674">
    <property type="term" value="F:protein serine/threonine kinase activity"/>
    <property type="evidence" value="ECO:0007669"/>
    <property type="project" value="UniProtKB-KW"/>
</dbReference>
<dbReference type="NCBIfam" id="NF033483">
    <property type="entry name" value="PknB_PASTA_kin"/>
    <property type="match status" value="1"/>
</dbReference>
<evidence type="ECO:0000256" key="5">
    <source>
        <dbReference type="ARBA" id="ARBA00022777"/>
    </source>
</evidence>
<proteinExistence type="predicted"/>
<dbReference type="PROSITE" id="PS51178">
    <property type="entry name" value="PASTA"/>
    <property type="match status" value="3"/>
</dbReference>
<dbReference type="Pfam" id="PF03793">
    <property type="entry name" value="PASTA"/>
    <property type="match status" value="3"/>
</dbReference>
<evidence type="ECO:0000259" key="12">
    <source>
        <dbReference type="PROSITE" id="PS50011"/>
    </source>
</evidence>
<keyword evidence="6 9" id="KW-0067">ATP-binding</keyword>
<dbReference type="PANTHER" id="PTHR43289:SF34">
    <property type="entry name" value="SERINE_THREONINE-PROTEIN KINASE YBDM-RELATED"/>
    <property type="match status" value="1"/>
</dbReference>
<name>A0A4V1G5E4_9FIRM</name>
<feature type="domain" description="PASTA" evidence="13">
    <location>
        <begin position="509"/>
        <end position="575"/>
    </location>
</feature>
<keyword evidence="3" id="KW-0808">Transferase</keyword>
<evidence type="ECO:0000256" key="6">
    <source>
        <dbReference type="ARBA" id="ARBA00022840"/>
    </source>
</evidence>
<dbReference type="OrthoDB" id="9788659at2"/>
<keyword evidence="15" id="KW-1185">Reference proteome</keyword>
<keyword evidence="2" id="KW-0723">Serine/threonine-protein kinase</keyword>
<dbReference type="KEGG" id="ruj:E5Z56_11460"/>
<dbReference type="PROSITE" id="PS00108">
    <property type="entry name" value="PROTEIN_KINASE_ST"/>
    <property type="match status" value="1"/>
</dbReference>
<sequence>MIDKYTGKKLDGRYEIQELIGVGGMANVYRCYDTVDDREVAIKILKDEFLDNADFIRRFKNESKSIAVLSHPNIVRVYDVSFGDMIQYIVMEYIDGITLKEYIAQQGVIQWKEALHLTTQILRALQHAHEKGIVHRDIKPQNIMLLQDGTIKVTDFGIARNFNSATRTMTEQAIGSVHYIAPEQAKGGNTDGKTDIYSVGVMMYEMLTGKLPFVADNAVSVAIMQLQSTPKLPREINPDIPQGLEEITLHAMQKDPKDRYESAQAMLNDIDRFRLNPSIVFGYSLPKPIEPKPAEKKREAKKKDETKRIFEEKKIDDNKDSKKFVPEDFDSEEPEKKVRSKKKSAILGIVASFVVCLIGFGIYFVTSSFSNTNADTDVPNYVGKTILDVKQGDNKENFVFQLDFEYDSTKKEGVILSQQPEADSKKVKKGSTIQLTVNGKNSDVTVPHLLNTTEEDAIKELESRNLVPEIVYVQSDDVNVDYVSSEFPNPGQKTTIGSSVYLYVSKGPAEKKVKIPDVTGKDISEAKEILENKGLYVEYEYDENSYEEKDTVIRQNPLQGGTVKKGYTVKLVLSGGKKDAQSIQIDVQLPKDETNSVSLQVVFDGNVFTTTNVIPSELKTYSFTLTGTETDSKVKVYLNGQLYQEYTIDFQNKKATPTYHDYVVATTTTTAPPTTQEDTTVAPTQDITTVPQDTTNYYTEPTQEPQPTTAPAY</sequence>
<evidence type="ECO:0000256" key="8">
    <source>
        <dbReference type="ARBA" id="ARBA00048679"/>
    </source>
</evidence>
<dbReference type="Gene3D" id="3.30.10.20">
    <property type="match status" value="3"/>
</dbReference>
<dbReference type="Pfam" id="PF00069">
    <property type="entry name" value="Pkinase"/>
    <property type="match status" value="1"/>
</dbReference>
<feature type="domain" description="Protein kinase" evidence="12">
    <location>
        <begin position="14"/>
        <end position="279"/>
    </location>
</feature>
<evidence type="ECO:0000259" key="13">
    <source>
        <dbReference type="PROSITE" id="PS51178"/>
    </source>
</evidence>
<dbReference type="Gene3D" id="1.10.510.10">
    <property type="entry name" value="Transferase(Phosphotransferase) domain 1"/>
    <property type="match status" value="1"/>
</dbReference>
<keyword evidence="4 9" id="KW-0547">Nucleotide-binding</keyword>
<feature type="transmembrane region" description="Helical" evidence="11">
    <location>
        <begin position="345"/>
        <end position="365"/>
    </location>
</feature>
<dbReference type="InterPro" id="IPR017441">
    <property type="entry name" value="Protein_kinase_ATP_BS"/>
</dbReference>
<feature type="region of interest" description="Disordered" evidence="10">
    <location>
        <begin position="291"/>
        <end position="312"/>
    </location>
</feature>
<comment type="catalytic activity">
    <reaction evidence="8">
        <text>L-seryl-[protein] + ATP = O-phospho-L-seryl-[protein] + ADP + H(+)</text>
        <dbReference type="Rhea" id="RHEA:17989"/>
        <dbReference type="Rhea" id="RHEA-COMP:9863"/>
        <dbReference type="Rhea" id="RHEA-COMP:11604"/>
        <dbReference type="ChEBI" id="CHEBI:15378"/>
        <dbReference type="ChEBI" id="CHEBI:29999"/>
        <dbReference type="ChEBI" id="CHEBI:30616"/>
        <dbReference type="ChEBI" id="CHEBI:83421"/>
        <dbReference type="ChEBI" id="CHEBI:456216"/>
        <dbReference type="EC" id="2.7.11.1"/>
    </reaction>
</comment>
<evidence type="ECO:0000256" key="2">
    <source>
        <dbReference type="ARBA" id="ARBA00022527"/>
    </source>
</evidence>
<evidence type="ECO:0000256" key="3">
    <source>
        <dbReference type="ARBA" id="ARBA00022679"/>
    </source>
</evidence>
<evidence type="ECO:0000313" key="14">
    <source>
        <dbReference type="EMBL" id="QCT07933.1"/>
    </source>
</evidence>
<dbReference type="InterPro" id="IPR000719">
    <property type="entry name" value="Prot_kinase_dom"/>
</dbReference>
<evidence type="ECO:0000256" key="9">
    <source>
        <dbReference type="PROSITE-ProRule" id="PRU10141"/>
    </source>
</evidence>
<dbReference type="FunFam" id="1.10.510.10:FF:000021">
    <property type="entry name" value="Serine/threonine protein kinase"/>
    <property type="match status" value="1"/>
</dbReference>
<keyword evidence="11" id="KW-0472">Membrane</keyword>
<dbReference type="SUPFAM" id="SSF54184">
    <property type="entry name" value="Penicillin-binding protein 2x (pbp-2x), c-terminal domain"/>
    <property type="match status" value="1"/>
</dbReference>
<dbReference type="InterPro" id="IPR008271">
    <property type="entry name" value="Ser/Thr_kinase_AS"/>
</dbReference>
<feature type="region of interest" description="Disordered" evidence="10">
    <location>
        <begin position="691"/>
        <end position="713"/>
    </location>
</feature>
<feature type="compositionally biased region" description="Low complexity" evidence="10">
    <location>
        <begin position="699"/>
        <end position="713"/>
    </location>
</feature>
<organism evidence="14 15">
    <name type="scientific">Ruminococcus bovis</name>
    <dbReference type="NCBI Taxonomy" id="2564099"/>
    <lineage>
        <taxon>Bacteria</taxon>
        <taxon>Bacillati</taxon>
        <taxon>Bacillota</taxon>
        <taxon>Clostridia</taxon>
        <taxon>Eubacteriales</taxon>
        <taxon>Oscillospiraceae</taxon>
        <taxon>Ruminococcus</taxon>
    </lineage>
</organism>
<dbReference type="PROSITE" id="PS50011">
    <property type="entry name" value="PROTEIN_KINASE_DOM"/>
    <property type="match status" value="1"/>
</dbReference>
<reference evidence="14 15" key="1">
    <citation type="submission" date="2019-04" db="EMBL/GenBank/DDBJ databases">
        <authorList>
            <person name="Embree M."/>
            <person name="Gaffney J.R."/>
        </authorList>
    </citation>
    <scope>NUCLEOTIDE SEQUENCE [LARGE SCALE GENOMIC DNA]</scope>
    <source>
        <strain evidence="14 15">JE7A12</strain>
    </source>
</reference>
<dbReference type="AlphaFoldDB" id="A0A4V1G5E4"/>
<dbReference type="EC" id="2.7.11.1" evidence="1"/>
<dbReference type="FunFam" id="3.30.200.20:FF:000035">
    <property type="entry name" value="Serine/threonine protein kinase Stk1"/>
    <property type="match status" value="1"/>
</dbReference>
<protein>
    <recommendedName>
        <fullName evidence="1">non-specific serine/threonine protein kinase</fullName>
        <ecNumber evidence="1">2.7.11.1</ecNumber>
    </recommendedName>
</protein>
<evidence type="ECO:0000313" key="15">
    <source>
        <dbReference type="Proteomes" id="UP000301475"/>
    </source>
</evidence>
<dbReference type="SUPFAM" id="SSF56112">
    <property type="entry name" value="Protein kinase-like (PK-like)"/>
    <property type="match status" value="1"/>
</dbReference>
<keyword evidence="11" id="KW-1133">Transmembrane helix</keyword>
<dbReference type="InterPro" id="IPR005543">
    <property type="entry name" value="PASTA_dom"/>
</dbReference>
<dbReference type="SMART" id="SM00740">
    <property type="entry name" value="PASTA"/>
    <property type="match status" value="3"/>
</dbReference>
<evidence type="ECO:0000256" key="10">
    <source>
        <dbReference type="SAM" id="MobiDB-lite"/>
    </source>
</evidence>
<dbReference type="Gene3D" id="3.30.200.20">
    <property type="entry name" value="Phosphorylase Kinase, domain 1"/>
    <property type="match status" value="1"/>
</dbReference>
<evidence type="ECO:0000256" key="11">
    <source>
        <dbReference type="SAM" id="Phobius"/>
    </source>
</evidence>
<feature type="domain" description="PASTA" evidence="13">
    <location>
        <begin position="440"/>
        <end position="506"/>
    </location>
</feature>
<keyword evidence="5 14" id="KW-0418">Kinase</keyword>
<dbReference type="CDD" id="cd06577">
    <property type="entry name" value="PASTA_pknB"/>
    <property type="match status" value="3"/>
</dbReference>
<dbReference type="PANTHER" id="PTHR43289">
    <property type="entry name" value="MITOGEN-ACTIVATED PROTEIN KINASE KINASE KINASE 20-RELATED"/>
    <property type="match status" value="1"/>
</dbReference>
<dbReference type="Proteomes" id="UP000301475">
    <property type="component" value="Chromosome"/>
</dbReference>
<dbReference type="CDD" id="cd14014">
    <property type="entry name" value="STKc_PknB_like"/>
    <property type="match status" value="1"/>
</dbReference>
<keyword evidence="11" id="KW-0812">Transmembrane</keyword>
<evidence type="ECO:0000256" key="4">
    <source>
        <dbReference type="ARBA" id="ARBA00022741"/>
    </source>
</evidence>
<evidence type="ECO:0000256" key="7">
    <source>
        <dbReference type="ARBA" id="ARBA00047899"/>
    </source>
</evidence>
<comment type="catalytic activity">
    <reaction evidence="7">
        <text>L-threonyl-[protein] + ATP = O-phospho-L-threonyl-[protein] + ADP + H(+)</text>
        <dbReference type="Rhea" id="RHEA:46608"/>
        <dbReference type="Rhea" id="RHEA-COMP:11060"/>
        <dbReference type="Rhea" id="RHEA-COMP:11605"/>
        <dbReference type="ChEBI" id="CHEBI:15378"/>
        <dbReference type="ChEBI" id="CHEBI:30013"/>
        <dbReference type="ChEBI" id="CHEBI:30616"/>
        <dbReference type="ChEBI" id="CHEBI:61977"/>
        <dbReference type="ChEBI" id="CHEBI:456216"/>
        <dbReference type="EC" id="2.7.11.1"/>
    </reaction>
</comment>
<gene>
    <name evidence="14" type="primary">pknB</name>
    <name evidence="14" type="ORF">E5Z56_11460</name>
</gene>
<dbReference type="SMART" id="SM00220">
    <property type="entry name" value="S_TKc"/>
    <property type="match status" value="1"/>
</dbReference>
<dbReference type="EMBL" id="CP039381">
    <property type="protein sequence ID" value="QCT07933.1"/>
    <property type="molecule type" value="Genomic_DNA"/>
</dbReference>
<feature type="domain" description="PASTA" evidence="13">
    <location>
        <begin position="372"/>
        <end position="439"/>
    </location>
</feature>